<proteinExistence type="predicted"/>
<accession>A0A2H0BUW7</accession>
<gene>
    <name evidence="2" type="ORF">COW99_04150</name>
</gene>
<dbReference type="PANTHER" id="PTHR34322">
    <property type="entry name" value="TRANSPOSASE, Y1_TNP DOMAIN-CONTAINING"/>
    <property type="match status" value="1"/>
</dbReference>
<dbReference type="AlphaFoldDB" id="A0A2H0BUW7"/>
<organism evidence="2 3">
    <name type="scientific">Candidatus Roizmanbacteria bacterium CG22_combo_CG10-13_8_21_14_all_38_20</name>
    <dbReference type="NCBI Taxonomy" id="1974862"/>
    <lineage>
        <taxon>Bacteria</taxon>
        <taxon>Candidatus Roizmaniibacteriota</taxon>
    </lineage>
</organism>
<comment type="caution">
    <text evidence="2">The sequence shown here is derived from an EMBL/GenBank/DDBJ whole genome shotgun (WGS) entry which is preliminary data.</text>
</comment>
<name>A0A2H0BUW7_9BACT</name>
<dbReference type="InterPro" id="IPR002686">
    <property type="entry name" value="Transposase_17"/>
</dbReference>
<dbReference type="SUPFAM" id="SSF143422">
    <property type="entry name" value="Transposase IS200-like"/>
    <property type="match status" value="1"/>
</dbReference>
<protein>
    <recommendedName>
        <fullName evidence="1">Transposase IS200-like domain-containing protein</fullName>
    </recommendedName>
</protein>
<evidence type="ECO:0000313" key="3">
    <source>
        <dbReference type="Proteomes" id="UP000231246"/>
    </source>
</evidence>
<dbReference type="Proteomes" id="UP000231246">
    <property type="component" value="Unassembled WGS sequence"/>
</dbReference>
<dbReference type="SMART" id="SM01321">
    <property type="entry name" value="Y1_Tnp"/>
    <property type="match status" value="1"/>
</dbReference>
<dbReference type="GO" id="GO:0004803">
    <property type="term" value="F:transposase activity"/>
    <property type="evidence" value="ECO:0007669"/>
    <property type="project" value="InterPro"/>
</dbReference>
<dbReference type="InterPro" id="IPR036515">
    <property type="entry name" value="Transposase_17_sf"/>
</dbReference>
<feature type="domain" description="Transposase IS200-like" evidence="1">
    <location>
        <begin position="8"/>
        <end position="159"/>
    </location>
</feature>
<dbReference type="EMBL" id="PCTA01000026">
    <property type="protein sequence ID" value="PIP61465.1"/>
    <property type="molecule type" value="Genomic_DNA"/>
</dbReference>
<dbReference type="GO" id="GO:0006313">
    <property type="term" value="P:DNA transposition"/>
    <property type="evidence" value="ECO:0007669"/>
    <property type="project" value="InterPro"/>
</dbReference>
<dbReference type="Pfam" id="PF01797">
    <property type="entry name" value="Y1_Tnp"/>
    <property type="match status" value="1"/>
</dbReference>
<evidence type="ECO:0000313" key="2">
    <source>
        <dbReference type="EMBL" id="PIP61465.1"/>
    </source>
</evidence>
<reference evidence="2 3" key="1">
    <citation type="submission" date="2017-09" db="EMBL/GenBank/DDBJ databases">
        <title>Depth-based differentiation of microbial function through sediment-hosted aquifers and enrichment of novel symbionts in the deep terrestrial subsurface.</title>
        <authorList>
            <person name="Probst A.J."/>
            <person name="Ladd B."/>
            <person name="Jarett J.K."/>
            <person name="Geller-Mcgrath D.E."/>
            <person name="Sieber C.M."/>
            <person name="Emerson J.B."/>
            <person name="Anantharaman K."/>
            <person name="Thomas B.C."/>
            <person name="Malmstrom R."/>
            <person name="Stieglmeier M."/>
            <person name="Klingl A."/>
            <person name="Woyke T."/>
            <person name="Ryan C.M."/>
            <person name="Banfield J.F."/>
        </authorList>
    </citation>
    <scope>NUCLEOTIDE SEQUENCE [LARGE SCALE GENOMIC DNA]</scope>
    <source>
        <strain evidence="2">CG22_combo_CG10-13_8_21_14_all_38_20</strain>
    </source>
</reference>
<evidence type="ECO:0000259" key="1">
    <source>
        <dbReference type="SMART" id="SM01321"/>
    </source>
</evidence>
<sequence>MRRKTDFATGSIYHIYNRGIRKSEIFTTRADYLRWQELLYWTANYNYPYSLFEDRKTKLEISSGETEPLIGQIDKMYKLETPLVKILSFVSMPNHYHLLLEQSTKHGVQKYMQRLQAAYSKYFNLKYELIGSVFQGRFQDVPVISEPQFLQVQKYILRNPLVAKLVSKKMFLNYPWSAIREYLNPNLRKIITYERIPSFFSDPNKLSKFLLDDFSDEEQLSLDSISIDSKF</sequence>
<dbReference type="Gene3D" id="3.30.70.1290">
    <property type="entry name" value="Transposase IS200-like"/>
    <property type="match status" value="1"/>
</dbReference>
<dbReference type="GO" id="GO:0003677">
    <property type="term" value="F:DNA binding"/>
    <property type="evidence" value="ECO:0007669"/>
    <property type="project" value="InterPro"/>
</dbReference>
<dbReference type="PANTHER" id="PTHR34322:SF2">
    <property type="entry name" value="TRANSPOSASE IS200-LIKE DOMAIN-CONTAINING PROTEIN"/>
    <property type="match status" value="1"/>
</dbReference>